<dbReference type="GO" id="GO:0010181">
    <property type="term" value="F:FMN binding"/>
    <property type="evidence" value="ECO:0007669"/>
    <property type="project" value="InterPro"/>
</dbReference>
<organism evidence="4 5">
    <name type="scientific">Bosea spartocytisi</name>
    <dbReference type="NCBI Taxonomy" id="2773451"/>
    <lineage>
        <taxon>Bacteria</taxon>
        <taxon>Pseudomonadati</taxon>
        <taxon>Pseudomonadota</taxon>
        <taxon>Alphaproteobacteria</taxon>
        <taxon>Hyphomicrobiales</taxon>
        <taxon>Boseaceae</taxon>
        <taxon>Bosea</taxon>
    </lineage>
</organism>
<dbReference type="AlphaFoldDB" id="A0A927E9I1"/>
<dbReference type="InterPro" id="IPR012349">
    <property type="entry name" value="Split_barrel_FMN-bd"/>
</dbReference>
<sequence>MTVVSLVPKAPGPKDLPRAIASSTAPAHPAPADLQLFRQALRQLAGGVSVITTGRGAARTGLVATSVSSLSAEPPTVMFGLNLASSSFPVLRAHGAFAVNLLAADQKPIADRFAGRGGEKGLARYAEASWTEGASGSALLDGALANLDCEIEELIERHSHAIVIGRIREIRIGGESAALLYWRGAYERLGWLPDEAASALGLRAY</sequence>
<dbReference type="Pfam" id="PF01613">
    <property type="entry name" value="Flavin_Reduct"/>
    <property type="match status" value="1"/>
</dbReference>
<dbReference type="EMBL" id="JACXWY010000007">
    <property type="protein sequence ID" value="MBD3846752.1"/>
    <property type="molecule type" value="Genomic_DNA"/>
</dbReference>
<dbReference type="RefSeq" id="WP_191124492.1">
    <property type="nucleotide sequence ID" value="NZ_JACXWY010000007.1"/>
</dbReference>
<comment type="caution">
    <text evidence="4">The sequence shown here is derived from an EMBL/GenBank/DDBJ whole genome shotgun (WGS) entry which is preliminary data.</text>
</comment>
<dbReference type="Proteomes" id="UP000619295">
    <property type="component" value="Unassembled WGS sequence"/>
</dbReference>
<dbReference type="SUPFAM" id="SSF50475">
    <property type="entry name" value="FMN-binding split barrel"/>
    <property type="match status" value="1"/>
</dbReference>
<keyword evidence="2" id="KW-0560">Oxidoreductase</keyword>
<evidence type="ECO:0000313" key="4">
    <source>
        <dbReference type="EMBL" id="MBD3846752.1"/>
    </source>
</evidence>
<accession>A0A927E9I1</accession>
<reference evidence="4" key="1">
    <citation type="submission" date="2020-09" db="EMBL/GenBank/DDBJ databases">
        <title>Bosea spartocytisi sp. nov. a root nodule endophyte of Spartocytisus supranubius in the high mountain ecosystem fo the Teide National Park (Canary Islands, Spain).</title>
        <authorList>
            <person name="Pulido-Suarez L."/>
            <person name="Peix A."/>
            <person name="Igual J.M."/>
            <person name="Socas-Perez N."/>
            <person name="Velazquez E."/>
            <person name="Flores-Felix J.D."/>
            <person name="Leon-Barrios M."/>
        </authorList>
    </citation>
    <scope>NUCLEOTIDE SEQUENCE</scope>
    <source>
        <strain evidence="4">SSUT16</strain>
    </source>
</reference>
<dbReference type="GO" id="GO:0042602">
    <property type="term" value="F:riboflavin reductase (NADPH) activity"/>
    <property type="evidence" value="ECO:0007669"/>
    <property type="project" value="TreeGrafter"/>
</dbReference>
<gene>
    <name evidence="4" type="ORF">IED13_13660</name>
</gene>
<protein>
    <submittedName>
        <fullName evidence="4">Flavin reductase family protein</fullName>
    </submittedName>
</protein>
<dbReference type="InterPro" id="IPR002563">
    <property type="entry name" value="Flavin_Rdtase-like_dom"/>
</dbReference>
<dbReference type="InterPro" id="IPR050268">
    <property type="entry name" value="NADH-dep_flavin_reductase"/>
</dbReference>
<feature type="domain" description="Flavin reductase like" evidence="3">
    <location>
        <begin position="41"/>
        <end position="188"/>
    </location>
</feature>
<comment type="similarity">
    <text evidence="1">Belongs to the non-flavoprotein flavin reductase family.</text>
</comment>
<proteinExistence type="inferred from homology"/>
<evidence type="ECO:0000313" key="5">
    <source>
        <dbReference type="Proteomes" id="UP000619295"/>
    </source>
</evidence>
<name>A0A927E9I1_9HYPH</name>
<dbReference type="PANTHER" id="PTHR30466:SF11">
    <property type="entry name" value="FLAVIN-DEPENDENT MONOOXYGENASE, REDUCTASE SUBUNIT HSAB"/>
    <property type="match status" value="1"/>
</dbReference>
<keyword evidence="5" id="KW-1185">Reference proteome</keyword>
<dbReference type="Gene3D" id="2.30.110.10">
    <property type="entry name" value="Electron Transport, Fmn-binding Protein, Chain A"/>
    <property type="match status" value="1"/>
</dbReference>
<dbReference type="SMART" id="SM00903">
    <property type="entry name" value="Flavin_Reduct"/>
    <property type="match status" value="1"/>
</dbReference>
<evidence type="ECO:0000256" key="2">
    <source>
        <dbReference type="ARBA" id="ARBA00023002"/>
    </source>
</evidence>
<evidence type="ECO:0000259" key="3">
    <source>
        <dbReference type="SMART" id="SM00903"/>
    </source>
</evidence>
<dbReference type="PANTHER" id="PTHR30466">
    <property type="entry name" value="FLAVIN REDUCTASE"/>
    <property type="match status" value="1"/>
</dbReference>
<evidence type="ECO:0000256" key="1">
    <source>
        <dbReference type="ARBA" id="ARBA00008898"/>
    </source>
</evidence>